<comment type="cofactor">
    <cofactor evidence="1">
        <name>FMN</name>
        <dbReference type="ChEBI" id="CHEBI:58210"/>
    </cofactor>
</comment>
<comment type="similarity">
    <text evidence="4">Belongs to the flavoredoxin family.</text>
</comment>
<dbReference type="SMART" id="SM00903">
    <property type="entry name" value="Flavin_Reduct"/>
    <property type="match status" value="1"/>
</dbReference>
<dbReference type="SUPFAM" id="SSF50475">
    <property type="entry name" value="FMN-binding split barrel"/>
    <property type="match status" value="1"/>
</dbReference>
<sequence length="202" mass="21759">MEFDLEALPQAARYKVMSSAITPRPIAWVTSCSAAGIRNAAPYSFFNMMGDSPPTVALGLLRREGDGHKDTATNILETGEFVINLVPEALAEAMNQTCADVPPEVDELAWAGIATLPSRSVAPPRIAGCPASFECVTLHALETGPGQLVVIGQVRVAHIDDAFVLDADRLHFDTPAMALIGRMHGRGWYARGTDLFQMDRPL</sequence>
<evidence type="ECO:0000313" key="6">
    <source>
        <dbReference type="EMBL" id="AJP70792.1"/>
    </source>
</evidence>
<evidence type="ECO:0000256" key="2">
    <source>
        <dbReference type="ARBA" id="ARBA00022630"/>
    </source>
</evidence>
<dbReference type="GO" id="GO:0016646">
    <property type="term" value="F:oxidoreductase activity, acting on the CH-NH group of donors, NAD or NADP as acceptor"/>
    <property type="evidence" value="ECO:0007669"/>
    <property type="project" value="UniProtKB-ARBA"/>
</dbReference>
<name>A0A7U5BEG0_9SPHN</name>
<protein>
    <recommendedName>
        <fullName evidence="5">Flavin reductase like domain-containing protein</fullName>
    </recommendedName>
</protein>
<dbReference type="OrthoDB" id="9783347at2"/>
<dbReference type="RefSeq" id="WP_044330037.1">
    <property type="nucleotide sequence ID" value="NZ_CP010836.1"/>
</dbReference>
<proteinExistence type="inferred from homology"/>
<dbReference type="Gene3D" id="2.30.110.10">
    <property type="entry name" value="Electron Transport, Fmn-binding Protein, Chain A"/>
    <property type="match status" value="1"/>
</dbReference>
<feature type="domain" description="Flavin reductase like" evidence="5">
    <location>
        <begin position="19"/>
        <end position="173"/>
    </location>
</feature>
<dbReference type="InterPro" id="IPR012349">
    <property type="entry name" value="Split_barrel_FMN-bd"/>
</dbReference>
<reference evidence="6 7" key="1">
    <citation type="journal article" date="2015" name="Int. J. Syst. Evol. Microbiol.">
        <title>Sphingomonas hengshuiensis sp. nov., isolated from lake wetland.</title>
        <authorList>
            <person name="Wei S."/>
            <person name="Wang T."/>
            <person name="Liu H."/>
            <person name="Zhang C."/>
            <person name="Guo J."/>
            <person name="Wang Q."/>
            <person name="Liang K."/>
            <person name="Zhang Z."/>
        </authorList>
    </citation>
    <scope>NUCLEOTIDE SEQUENCE [LARGE SCALE GENOMIC DNA]</scope>
    <source>
        <strain evidence="6 7">WHSC-8</strain>
    </source>
</reference>
<evidence type="ECO:0000256" key="4">
    <source>
        <dbReference type="ARBA" id="ARBA00038054"/>
    </source>
</evidence>
<dbReference type="PANTHER" id="PTHR33798:SF5">
    <property type="entry name" value="FLAVIN REDUCTASE LIKE DOMAIN-CONTAINING PROTEIN"/>
    <property type="match status" value="1"/>
</dbReference>
<keyword evidence="3" id="KW-0288">FMN</keyword>
<evidence type="ECO:0000259" key="5">
    <source>
        <dbReference type="SMART" id="SM00903"/>
    </source>
</evidence>
<dbReference type="PANTHER" id="PTHR33798">
    <property type="entry name" value="FLAVOPROTEIN OXYGENASE"/>
    <property type="match status" value="1"/>
</dbReference>
<reference evidence="6 7" key="2">
    <citation type="submission" date="2015-02" db="EMBL/GenBank/DDBJ databases">
        <title>The complete genome of Sphingomonas hengshuiensis sp. WHSC-8 isolated from soil of Hengshui Lake.</title>
        <authorList>
            <person name="Wei S."/>
            <person name="Guo J."/>
            <person name="Su C."/>
            <person name="Wu R."/>
            <person name="Zhang Z."/>
            <person name="Liang K."/>
            <person name="Li H."/>
            <person name="Wang T."/>
            <person name="Liu H."/>
            <person name="Zhang C."/>
            <person name="Li Z."/>
            <person name="Wang Q."/>
            <person name="Meng J."/>
        </authorList>
    </citation>
    <scope>NUCLEOTIDE SEQUENCE [LARGE SCALE GENOMIC DNA]</scope>
    <source>
        <strain evidence="6 7">WHSC-8</strain>
    </source>
</reference>
<dbReference type="KEGG" id="sphi:TS85_01600"/>
<dbReference type="InterPro" id="IPR002563">
    <property type="entry name" value="Flavin_Rdtase-like_dom"/>
</dbReference>
<keyword evidence="2" id="KW-0285">Flavoprotein</keyword>
<dbReference type="EMBL" id="CP010836">
    <property type="protein sequence ID" value="AJP70792.1"/>
    <property type="molecule type" value="Genomic_DNA"/>
</dbReference>
<gene>
    <name evidence="6" type="ORF">TS85_01600</name>
</gene>
<dbReference type="Proteomes" id="UP000032300">
    <property type="component" value="Chromosome"/>
</dbReference>
<organism evidence="6 7">
    <name type="scientific">Sphingomonas hengshuiensis</name>
    <dbReference type="NCBI Taxonomy" id="1609977"/>
    <lineage>
        <taxon>Bacteria</taxon>
        <taxon>Pseudomonadati</taxon>
        <taxon>Pseudomonadota</taxon>
        <taxon>Alphaproteobacteria</taxon>
        <taxon>Sphingomonadales</taxon>
        <taxon>Sphingomonadaceae</taxon>
        <taxon>Sphingomonas</taxon>
    </lineage>
</organism>
<evidence type="ECO:0000256" key="3">
    <source>
        <dbReference type="ARBA" id="ARBA00022643"/>
    </source>
</evidence>
<evidence type="ECO:0000313" key="7">
    <source>
        <dbReference type="Proteomes" id="UP000032300"/>
    </source>
</evidence>
<evidence type="ECO:0000256" key="1">
    <source>
        <dbReference type="ARBA" id="ARBA00001917"/>
    </source>
</evidence>
<accession>A0A7U5BEG0</accession>
<dbReference type="Pfam" id="PF01613">
    <property type="entry name" value="Flavin_Reduct"/>
    <property type="match status" value="1"/>
</dbReference>
<keyword evidence="7" id="KW-1185">Reference proteome</keyword>
<dbReference type="GO" id="GO:0010181">
    <property type="term" value="F:FMN binding"/>
    <property type="evidence" value="ECO:0007669"/>
    <property type="project" value="InterPro"/>
</dbReference>
<dbReference type="AlphaFoldDB" id="A0A7U5BEG0"/>